<dbReference type="HOGENOM" id="CLU_396774_0_0_7"/>
<evidence type="ECO:0000313" key="2">
    <source>
        <dbReference type="EMBL" id="ACV68642.1"/>
    </source>
</evidence>
<evidence type="ECO:0000313" key="3">
    <source>
        <dbReference type="Proteomes" id="UP000001052"/>
    </source>
</evidence>
<dbReference type="InterPro" id="IPR019734">
    <property type="entry name" value="TPR_rpt"/>
</dbReference>
<reference evidence="2 3" key="2">
    <citation type="journal article" date="2010" name="Stand. Genomic Sci.">
        <title>Complete genome sequence of Desulfohalobium retbaense type strain (HR(100)).</title>
        <authorList>
            <person name="Spring S."/>
            <person name="Nolan M."/>
            <person name="Lapidus A."/>
            <person name="Glavina Del Rio T."/>
            <person name="Copeland A."/>
            <person name="Tice H."/>
            <person name="Cheng J.F."/>
            <person name="Lucas S."/>
            <person name="Land M."/>
            <person name="Chen F."/>
            <person name="Bruce D."/>
            <person name="Goodwin L."/>
            <person name="Pitluck S."/>
            <person name="Ivanova N."/>
            <person name="Mavromatis K."/>
            <person name="Mikhailova N."/>
            <person name="Pati A."/>
            <person name="Chen A."/>
            <person name="Palaniappan K."/>
            <person name="Hauser L."/>
            <person name="Chang Y.J."/>
            <person name="Jeffries C.D."/>
            <person name="Munk C."/>
            <person name="Kiss H."/>
            <person name="Chain P."/>
            <person name="Han C."/>
            <person name="Brettin T."/>
            <person name="Detter J.C."/>
            <person name="Schuler E."/>
            <person name="Goker M."/>
            <person name="Rohde M."/>
            <person name="Bristow J."/>
            <person name="Eisen J.A."/>
            <person name="Markowitz V."/>
            <person name="Hugenholtz P."/>
            <person name="Kyrpides N.C."/>
            <person name="Klenk H.P."/>
        </authorList>
    </citation>
    <scope>NUCLEOTIDE SEQUENCE [LARGE SCALE GENOMIC DNA]</scope>
    <source>
        <strain evidence="2 3">DSM 5692</strain>
    </source>
</reference>
<feature type="region of interest" description="Disordered" evidence="1">
    <location>
        <begin position="695"/>
        <end position="721"/>
    </location>
</feature>
<dbReference type="SUPFAM" id="SSF48452">
    <property type="entry name" value="TPR-like"/>
    <property type="match status" value="1"/>
</dbReference>
<accession>C8X2J5</accession>
<dbReference type="OrthoDB" id="5438555at2"/>
<name>C8X2J5_DESRD</name>
<dbReference type="AlphaFoldDB" id="C8X2J5"/>
<evidence type="ECO:0000256" key="1">
    <source>
        <dbReference type="SAM" id="MobiDB-lite"/>
    </source>
</evidence>
<evidence type="ECO:0008006" key="4">
    <source>
        <dbReference type="Google" id="ProtNLM"/>
    </source>
</evidence>
<sequence length="721" mass="81411">MTSFPLFQARSAFRGDQHHCHVFGPGWMRWVPLLFVFCLALPLPGWAQQSGDSSFAQWLQEHAAYDVLSQELAKQSPTPETFFKRVRLALQRGQPEQARSLLQSYGSFDTASLEGQRLWLLAQASRMEQKWIQALLEYSQAGDHWDTATLQSRFTAEHNMRAFWQDTWRLWFWDHFNGARPLANSGQKQLLLQAASQGQQVWPESAFWKDLTSAWPDSDWEARNTFSLNGRSFPSTTVPGADRDTITKALAAVALTRPDLAREGVQAISTLPVRQFWEQVIAAFHNNAPEKTTSLTDQMQHPQTASFWQLYGPALTSLPTADTRLSNPEESFWTPFHTSLTQSPPEKALQRLEQELGSSLLSDSLVQTLHSHALGYALVADAEEAAKRHWKTLNHANLPVPLRAAALLADLPESETVFSDQPERAGQGQLLAVLANAGGQNPAPLFQAPFWIRLKATDQLEAAATQWPLDRGLVYAVNALQWAQAEASSPGRAQRLALLFPRTRAGQEAALDLARKAHTAKNPHRAWRYLSRLSPDHLATSQRIPYWEARAGLEMELGREEEALDSYATLLEMAPGRLAPEKHLKLALLAQRKNRWNWAQSQLTTLWEQKNKLSVKLQAETLFWMAEGFQYQKKMDQALTAYLRVAYAYPGQNIWAVTAMYRAALIYEQNKQFVPAGNLLQEVIKRADRESQKEAAQDRLDGIRARSGQQESSTIAPEFLF</sequence>
<gene>
    <name evidence="2" type="ordered locus">Dret_1354</name>
</gene>
<dbReference type="InterPro" id="IPR011990">
    <property type="entry name" value="TPR-like_helical_dom_sf"/>
</dbReference>
<dbReference type="eggNOG" id="COG1729">
    <property type="taxonomic scope" value="Bacteria"/>
</dbReference>
<reference evidence="3" key="1">
    <citation type="submission" date="2009-09" db="EMBL/GenBank/DDBJ databases">
        <title>The complete chromosome of Desulfohalobium retbaense DSM 5692.</title>
        <authorList>
            <consortium name="US DOE Joint Genome Institute (JGI-PGF)"/>
            <person name="Lucas S."/>
            <person name="Copeland A."/>
            <person name="Lapidus A."/>
            <person name="Glavina del Rio T."/>
            <person name="Dalin E."/>
            <person name="Tice H."/>
            <person name="Bruce D."/>
            <person name="Goodwin L."/>
            <person name="Pitluck S."/>
            <person name="Kyrpides N."/>
            <person name="Mavromatis K."/>
            <person name="Ivanova N."/>
            <person name="Mikhailova N."/>
            <person name="Munk A.C."/>
            <person name="Brettin T."/>
            <person name="Detter J.C."/>
            <person name="Han C."/>
            <person name="Tapia R."/>
            <person name="Larimer F."/>
            <person name="Land M."/>
            <person name="Hauser L."/>
            <person name="Markowitz V."/>
            <person name="Cheng J.-F."/>
            <person name="Hugenholtz P."/>
            <person name="Woyke T."/>
            <person name="Wu D."/>
            <person name="Spring S."/>
            <person name="Klenk H.-P."/>
            <person name="Eisen J.A."/>
        </authorList>
    </citation>
    <scope>NUCLEOTIDE SEQUENCE [LARGE SCALE GENOMIC DNA]</scope>
    <source>
        <strain evidence="3">DSM 5692</strain>
    </source>
</reference>
<keyword evidence="3" id="KW-1185">Reference proteome</keyword>
<proteinExistence type="predicted"/>
<protein>
    <recommendedName>
        <fullName evidence="4">Tetratricopeptide repeat protein</fullName>
    </recommendedName>
</protein>
<dbReference type="RefSeq" id="WP_015751789.1">
    <property type="nucleotide sequence ID" value="NC_013223.1"/>
</dbReference>
<dbReference type="Pfam" id="PF13174">
    <property type="entry name" value="TPR_6"/>
    <property type="match status" value="1"/>
</dbReference>
<dbReference type="EMBL" id="CP001734">
    <property type="protein sequence ID" value="ACV68642.1"/>
    <property type="molecule type" value="Genomic_DNA"/>
</dbReference>
<dbReference type="Gene3D" id="1.25.40.10">
    <property type="entry name" value="Tetratricopeptide repeat domain"/>
    <property type="match status" value="1"/>
</dbReference>
<feature type="compositionally biased region" description="Basic and acidic residues" evidence="1">
    <location>
        <begin position="695"/>
        <end position="704"/>
    </location>
</feature>
<dbReference type="KEGG" id="drt:Dret_1354"/>
<dbReference type="Proteomes" id="UP000001052">
    <property type="component" value="Chromosome"/>
</dbReference>
<organism evidence="2 3">
    <name type="scientific">Desulfohalobium retbaense (strain ATCC 49708 / DSM 5692 / JCM 16813 / HR100)</name>
    <dbReference type="NCBI Taxonomy" id="485915"/>
    <lineage>
        <taxon>Bacteria</taxon>
        <taxon>Pseudomonadati</taxon>
        <taxon>Thermodesulfobacteriota</taxon>
        <taxon>Desulfovibrionia</taxon>
        <taxon>Desulfovibrionales</taxon>
        <taxon>Desulfohalobiaceae</taxon>
        <taxon>Desulfohalobium</taxon>
    </lineage>
</organism>